<evidence type="ECO:0000256" key="2">
    <source>
        <dbReference type="ARBA" id="ARBA00022862"/>
    </source>
</evidence>
<evidence type="ECO:0000256" key="6">
    <source>
        <dbReference type="HAMAP-Rule" id="MF_00269"/>
    </source>
</evidence>
<dbReference type="PROSITE" id="PS01265">
    <property type="entry name" value="TPX"/>
    <property type="match status" value="1"/>
</dbReference>
<dbReference type="InterPro" id="IPR036249">
    <property type="entry name" value="Thioredoxin-like_sf"/>
</dbReference>
<dbReference type="RefSeq" id="WP_038063167.1">
    <property type="nucleotide sequence ID" value="NZ_CP008796.1"/>
</dbReference>
<dbReference type="PANTHER" id="PTHR43110:SF1">
    <property type="entry name" value="THIOL PEROXIDASE"/>
    <property type="match status" value="1"/>
</dbReference>
<dbReference type="EMBL" id="CP008796">
    <property type="protein sequence ID" value="AIH03449.1"/>
    <property type="molecule type" value="Genomic_DNA"/>
</dbReference>
<dbReference type="HOGENOM" id="CLU_042529_12_0_0"/>
<evidence type="ECO:0000313" key="8">
    <source>
        <dbReference type="EMBL" id="AIH03449.1"/>
    </source>
</evidence>
<dbReference type="InterPro" id="IPR018219">
    <property type="entry name" value="Tpx_CS"/>
</dbReference>
<dbReference type="InterPro" id="IPR050455">
    <property type="entry name" value="Tpx_Peroxidase_subfamily"/>
</dbReference>
<feature type="domain" description="Thioredoxin" evidence="7">
    <location>
        <begin position="21"/>
        <end position="171"/>
    </location>
</feature>
<comment type="function">
    <text evidence="6">Thiol-specific peroxidase that catalyzes the reduction of hydrogen peroxide and organic hydroperoxides to water and alcohols, respectively. Plays a role in cell protection against oxidative stress by detoxifying peroxides.</text>
</comment>
<dbReference type="InterPro" id="IPR013740">
    <property type="entry name" value="Redoxin"/>
</dbReference>
<keyword evidence="9" id="KW-1185">Reference proteome</keyword>
<evidence type="ECO:0000256" key="3">
    <source>
        <dbReference type="ARBA" id="ARBA00023002"/>
    </source>
</evidence>
<dbReference type="PaxDb" id="289377-HL41_00595"/>
<name>A0A075WQ31_9BACT</name>
<dbReference type="Proteomes" id="UP000028481">
    <property type="component" value="Chromosome"/>
</dbReference>
<feature type="active site" description="Cysteine sulfenic acid (-SOH) intermediate" evidence="6">
    <location>
        <position position="63"/>
    </location>
</feature>
<dbReference type="CDD" id="cd03014">
    <property type="entry name" value="PRX_Atyp2cys"/>
    <property type="match status" value="1"/>
</dbReference>
<dbReference type="Pfam" id="PF08534">
    <property type="entry name" value="Redoxin"/>
    <property type="match status" value="1"/>
</dbReference>
<dbReference type="eggNOG" id="COG2077">
    <property type="taxonomic scope" value="Bacteria"/>
</dbReference>
<dbReference type="AlphaFoldDB" id="A0A075WQ31"/>
<dbReference type="NCBIfam" id="NF001808">
    <property type="entry name" value="PRK00522.1"/>
    <property type="match status" value="1"/>
</dbReference>
<keyword evidence="5 6" id="KW-0676">Redox-active center</keyword>
<dbReference type="EC" id="1.11.1.24" evidence="6"/>
<dbReference type="SUPFAM" id="SSF52833">
    <property type="entry name" value="Thioredoxin-like"/>
    <property type="match status" value="1"/>
</dbReference>
<dbReference type="STRING" id="289377.HL41_00595"/>
<comment type="catalytic activity">
    <reaction evidence="6">
        <text>a hydroperoxide + [thioredoxin]-dithiol = an alcohol + [thioredoxin]-disulfide + H2O</text>
        <dbReference type="Rhea" id="RHEA:62620"/>
        <dbReference type="Rhea" id="RHEA-COMP:10698"/>
        <dbReference type="Rhea" id="RHEA-COMP:10700"/>
        <dbReference type="ChEBI" id="CHEBI:15377"/>
        <dbReference type="ChEBI" id="CHEBI:29950"/>
        <dbReference type="ChEBI" id="CHEBI:30879"/>
        <dbReference type="ChEBI" id="CHEBI:35924"/>
        <dbReference type="ChEBI" id="CHEBI:50058"/>
        <dbReference type="EC" id="1.11.1.24"/>
    </reaction>
</comment>
<keyword evidence="2 6" id="KW-0049">Antioxidant</keyword>
<dbReference type="HAMAP" id="MF_00269">
    <property type="entry name" value="Tpx"/>
    <property type="match status" value="1"/>
</dbReference>
<sequence>MERKGLVYFMGNPLTLVGSEIRVGDKAPDFVVLNQELKEVTLKDLAGKIKLISVTPSLDTPVCDMQARKFNELTAKLSEDIVVLNISMDLPFAIARFCSGAGIERVLVLSDHREASFGLNYGVLIKELRLLARSIFIIDRENTVRYIEIVPEITNEPDYQKALEVVNNLIKEG</sequence>
<dbReference type="InterPro" id="IPR002065">
    <property type="entry name" value="TPX"/>
</dbReference>
<comment type="caution">
    <text evidence="6">Lacks conserved residue(s) required for the propagation of feature annotation.</text>
</comment>
<evidence type="ECO:0000256" key="5">
    <source>
        <dbReference type="ARBA" id="ARBA00023284"/>
    </source>
</evidence>
<gene>
    <name evidence="6" type="primary">tpx</name>
    <name evidence="8" type="ORF">HL41_00595</name>
</gene>
<reference evidence="8 9" key="1">
    <citation type="journal article" date="2015" name="Genome Announc.">
        <title>Genome Sequence of a Sulfate-Reducing Thermophilic Bacterium, Thermodesulfobacterium commune DSM 2178T (Phylum Thermodesulfobacteria).</title>
        <authorList>
            <person name="Bhatnagar S."/>
            <person name="Badger J.H."/>
            <person name="Madupu R."/>
            <person name="Khouri H.M."/>
            <person name="O'Connor E.M."/>
            <person name="Robb F.T."/>
            <person name="Ward N.L."/>
            <person name="Eisen J.A."/>
        </authorList>
    </citation>
    <scope>NUCLEOTIDE SEQUENCE [LARGE SCALE GENOMIC DNA]</scope>
    <source>
        <strain evidence="8 9">DSM 2178</strain>
    </source>
</reference>
<dbReference type="PANTHER" id="PTHR43110">
    <property type="entry name" value="THIOL PEROXIDASE"/>
    <property type="match status" value="1"/>
</dbReference>
<proteinExistence type="inferred from homology"/>
<comment type="subunit">
    <text evidence="6">Homodimer.</text>
</comment>
<accession>A0A075WQ31</accession>
<dbReference type="OrthoDB" id="9781543at2"/>
<dbReference type="InterPro" id="IPR013766">
    <property type="entry name" value="Thioredoxin_domain"/>
</dbReference>
<dbReference type="GO" id="GO:0008379">
    <property type="term" value="F:thioredoxin peroxidase activity"/>
    <property type="evidence" value="ECO:0007669"/>
    <property type="project" value="UniProtKB-UniRule"/>
</dbReference>
<evidence type="ECO:0000313" key="9">
    <source>
        <dbReference type="Proteomes" id="UP000028481"/>
    </source>
</evidence>
<evidence type="ECO:0000256" key="4">
    <source>
        <dbReference type="ARBA" id="ARBA00023157"/>
    </source>
</evidence>
<keyword evidence="4" id="KW-1015">Disulfide bond</keyword>
<dbReference type="PROSITE" id="PS51352">
    <property type="entry name" value="THIOREDOXIN_2"/>
    <property type="match status" value="1"/>
</dbReference>
<evidence type="ECO:0000256" key="1">
    <source>
        <dbReference type="ARBA" id="ARBA00022559"/>
    </source>
</evidence>
<keyword evidence="3 6" id="KW-0560">Oxidoreductase</keyword>
<keyword evidence="1 6" id="KW-0575">Peroxidase</keyword>
<protein>
    <recommendedName>
        <fullName evidence="6">Thiol peroxidase</fullName>
        <shortName evidence="6">Tpx</shortName>
        <ecNumber evidence="6">1.11.1.24</ecNumber>
    </recommendedName>
    <alternativeName>
        <fullName evidence="6">Peroxiredoxin tpx</fullName>
        <shortName evidence="6">Prx</shortName>
    </alternativeName>
    <alternativeName>
        <fullName evidence="6">Thioredoxin peroxidase</fullName>
    </alternativeName>
    <alternativeName>
        <fullName evidence="6">Thioredoxin-dependent peroxiredoxin</fullName>
    </alternativeName>
</protein>
<comment type="similarity">
    <text evidence="6">Belongs to the peroxiredoxin family. Tpx subfamily.</text>
</comment>
<dbReference type="KEGG" id="tcm:HL41_00595"/>
<organism evidence="8 9">
    <name type="scientific">Thermodesulfobacterium commune DSM 2178</name>
    <dbReference type="NCBI Taxonomy" id="289377"/>
    <lineage>
        <taxon>Bacteria</taxon>
        <taxon>Pseudomonadati</taxon>
        <taxon>Thermodesulfobacteriota</taxon>
        <taxon>Thermodesulfobacteria</taxon>
        <taxon>Thermodesulfobacteriales</taxon>
        <taxon>Thermodesulfobacteriaceae</taxon>
        <taxon>Thermodesulfobacterium</taxon>
    </lineage>
</organism>
<evidence type="ECO:0000259" key="7">
    <source>
        <dbReference type="PROSITE" id="PS51352"/>
    </source>
</evidence>
<dbReference type="Gene3D" id="3.40.30.10">
    <property type="entry name" value="Glutaredoxin"/>
    <property type="match status" value="1"/>
</dbReference>